<dbReference type="GO" id="GO:0046872">
    <property type="term" value="F:metal ion binding"/>
    <property type="evidence" value="ECO:0007669"/>
    <property type="project" value="UniProtKB-KW"/>
</dbReference>
<dbReference type="CDD" id="cd16275">
    <property type="entry name" value="BaeB-like_MBL-fold"/>
    <property type="match status" value="1"/>
</dbReference>
<dbReference type="InterPro" id="IPR036866">
    <property type="entry name" value="RibonucZ/Hydroxyglut_hydro"/>
</dbReference>
<keyword evidence="2" id="KW-0479">Metal-binding</keyword>
<dbReference type="InterPro" id="IPR001279">
    <property type="entry name" value="Metallo-B-lactamas"/>
</dbReference>
<proteinExistence type="predicted"/>
<gene>
    <name evidence="6" type="ORF">EVA68_02010</name>
</gene>
<comment type="cofactor">
    <cofactor evidence="1">
        <name>Zn(2+)</name>
        <dbReference type="ChEBI" id="CHEBI:29105"/>
    </cofactor>
</comment>
<feature type="domain" description="Metallo-beta-lactamase" evidence="5">
    <location>
        <begin position="18"/>
        <end position="193"/>
    </location>
</feature>
<sequence>MSDQDQLILEQIQIGPMDNFTYLLGCKRTREIVIVDPAWDIDGLVNIINEKNYILKAALVTHYHPDHCGGAFGKNNVPGVADLMEKCLTKVYSNKLEADGLKKVTGISDSDIVKVESGDTLKIGDVEVQFLHTPGHTPGSQCFKIKKTLVSGDTLFINGCGRVDLPGSNVDDMYNSLQKLASLPQDTILLPGHNYGHIPHATIEETIQHNPYMRISSLESWRMMLNN</sequence>
<accession>A0A520S425</accession>
<evidence type="ECO:0000256" key="4">
    <source>
        <dbReference type="ARBA" id="ARBA00022833"/>
    </source>
</evidence>
<dbReference type="PANTHER" id="PTHR46233:SF3">
    <property type="entry name" value="HYDROXYACYLGLUTATHIONE HYDROLASE GLOC"/>
    <property type="match status" value="1"/>
</dbReference>
<comment type="caution">
    <text evidence="6">The sequence shown here is derived from an EMBL/GenBank/DDBJ whole genome shotgun (WGS) entry which is preliminary data.</text>
</comment>
<name>A0A520S425_9GAMM</name>
<evidence type="ECO:0000256" key="3">
    <source>
        <dbReference type="ARBA" id="ARBA00022801"/>
    </source>
</evidence>
<dbReference type="GO" id="GO:0016787">
    <property type="term" value="F:hydrolase activity"/>
    <property type="evidence" value="ECO:0007669"/>
    <property type="project" value="UniProtKB-KW"/>
</dbReference>
<keyword evidence="4" id="KW-0862">Zinc</keyword>
<evidence type="ECO:0000313" key="6">
    <source>
        <dbReference type="EMBL" id="RZO77204.1"/>
    </source>
</evidence>
<dbReference type="EMBL" id="SHAG01000004">
    <property type="protein sequence ID" value="RZO77204.1"/>
    <property type="molecule type" value="Genomic_DNA"/>
</dbReference>
<organism evidence="6 7">
    <name type="scientific">OM182 bacterium</name>
    <dbReference type="NCBI Taxonomy" id="2510334"/>
    <lineage>
        <taxon>Bacteria</taxon>
        <taxon>Pseudomonadati</taxon>
        <taxon>Pseudomonadota</taxon>
        <taxon>Gammaproteobacteria</taxon>
        <taxon>OMG group</taxon>
        <taxon>OM182 clade</taxon>
    </lineage>
</organism>
<protein>
    <submittedName>
        <fullName evidence="6">MBL fold metallo-hydrolase</fullName>
    </submittedName>
</protein>
<evidence type="ECO:0000256" key="1">
    <source>
        <dbReference type="ARBA" id="ARBA00001947"/>
    </source>
</evidence>
<dbReference type="SUPFAM" id="SSF56281">
    <property type="entry name" value="Metallo-hydrolase/oxidoreductase"/>
    <property type="match status" value="1"/>
</dbReference>
<dbReference type="Gene3D" id="3.60.15.10">
    <property type="entry name" value="Ribonuclease Z/Hydroxyacylglutathione hydrolase-like"/>
    <property type="match status" value="1"/>
</dbReference>
<dbReference type="Proteomes" id="UP000316199">
    <property type="component" value="Unassembled WGS sequence"/>
</dbReference>
<dbReference type="Pfam" id="PF00753">
    <property type="entry name" value="Lactamase_B"/>
    <property type="match status" value="1"/>
</dbReference>
<evidence type="ECO:0000313" key="7">
    <source>
        <dbReference type="Proteomes" id="UP000316199"/>
    </source>
</evidence>
<reference evidence="6 7" key="1">
    <citation type="submission" date="2019-02" db="EMBL/GenBank/DDBJ databases">
        <title>Prokaryotic population dynamics and viral predation in marine succession experiment using metagenomics: the confinement effect.</title>
        <authorList>
            <person name="Haro-Moreno J.M."/>
            <person name="Rodriguez-Valera F."/>
            <person name="Lopez-Perez M."/>
        </authorList>
    </citation>
    <scope>NUCLEOTIDE SEQUENCE [LARGE SCALE GENOMIC DNA]</scope>
    <source>
        <strain evidence="6">MED-G157</strain>
    </source>
</reference>
<evidence type="ECO:0000259" key="5">
    <source>
        <dbReference type="SMART" id="SM00849"/>
    </source>
</evidence>
<keyword evidence="3 6" id="KW-0378">Hydrolase</keyword>
<dbReference type="PANTHER" id="PTHR46233">
    <property type="entry name" value="HYDROXYACYLGLUTATHIONE HYDROLASE GLOC"/>
    <property type="match status" value="1"/>
</dbReference>
<evidence type="ECO:0000256" key="2">
    <source>
        <dbReference type="ARBA" id="ARBA00022723"/>
    </source>
</evidence>
<dbReference type="SMART" id="SM00849">
    <property type="entry name" value="Lactamase_B"/>
    <property type="match status" value="1"/>
</dbReference>
<dbReference type="AlphaFoldDB" id="A0A520S425"/>
<dbReference type="InterPro" id="IPR051453">
    <property type="entry name" value="MBL_Glyoxalase_II"/>
</dbReference>